<organism evidence="2 3">
    <name type="scientific">Mucilaginibacter paludis DSM 18603</name>
    <dbReference type="NCBI Taxonomy" id="714943"/>
    <lineage>
        <taxon>Bacteria</taxon>
        <taxon>Pseudomonadati</taxon>
        <taxon>Bacteroidota</taxon>
        <taxon>Sphingobacteriia</taxon>
        <taxon>Sphingobacteriales</taxon>
        <taxon>Sphingobacteriaceae</taxon>
        <taxon>Mucilaginibacter</taxon>
    </lineage>
</organism>
<dbReference type="RefSeq" id="WP_008509614.1">
    <property type="nucleotide sequence ID" value="NZ_CM001403.1"/>
</dbReference>
<gene>
    <name evidence="2" type="ORF">Mucpa_4632</name>
</gene>
<feature type="region of interest" description="Disordered" evidence="1">
    <location>
        <begin position="1"/>
        <end position="42"/>
    </location>
</feature>
<sequence>MSKDKGSKDTKKAPSTEHKKAPSDYQSGKKTVSKIEPPIKKK</sequence>
<dbReference type="STRING" id="714943.Mucpa_4632"/>
<accession>H1Y8V4</accession>
<feature type="compositionally biased region" description="Basic and acidic residues" evidence="1">
    <location>
        <begin position="1"/>
        <end position="22"/>
    </location>
</feature>
<proteinExistence type="predicted"/>
<dbReference type="HOGENOM" id="CLU_3254269_0_0_10"/>
<keyword evidence="3" id="KW-1185">Reference proteome</keyword>
<evidence type="ECO:0000313" key="3">
    <source>
        <dbReference type="Proteomes" id="UP000002774"/>
    </source>
</evidence>
<evidence type="ECO:0000313" key="2">
    <source>
        <dbReference type="EMBL" id="EHQ28720.1"/>
    </source>
</evidence>
<evidence type="ECO:0000256" key="1">
    <source>
        <dbReference type="SAM" id="MobiDB-lite"/>
    </source>
</evidence>
<dbReference type="EMBL" id="CM001403">
    <property type="protein sequence ID" value="EHQ28720.1"/>
    <property type="molecule type" value="Genomic_DNA"/>
</dbReference>
<dbReference type="Proteomes" id="UP000002774">
    <property type="component" value="Chromosome"/>
</dbReference>
<reference evidence="2" key="1">
    <citation type="submission" date="2011-09" db="EMBL/GenBank/DDBJ databases">
        <title>The permanent draft genome of Mucilaginibacter paludis DSM 18603.</title>
        <authorList>
            <consortium name="US DOE Joint Genome Institute (JGI-PGF)"/>
            <person name="Lucas S."/>
            <person name="Han J."/>
            <person name="Lapidus A."/>
            <person name="Bruce D."/>
            <person name="Goodwin L."/>
            <person name="Pitluck S."/>
            <person name="Peters L."/>
            <person name="Kyrpides N."/>
            <person name="Mavromatis K."/>
            <person name="Ivanova N."/>
            <person name="Mikhailova N."/>
            <person name="Held B."/>
            <person name="Detter J.C."/>
            <person name="Tapia R."/>
            <person name="Han C."/>
            <person name="Land M."/>
            <person name="Hauser L."/>
            <person name="Markowitz V."/>
            <person name="Cheng J.-F."/>
            <person name="Hugenholtz P."/>
            <person name="Woyke T."/>
            <person name="Wu D."/>
            <person name="Tindall B."/>
            <person name="Brambilla E."/>
            <person name="Klenk H.-P."/>
            <person name="Eisen J.A."/>
        </authorList>
    </citation>
    <scope>NUCLEOTIDE SEQUENCE [LARGE SCALE GENOMIC DNA]</scope>
    <source>
        <strain evidence="2">DSM 18603</strain>
    </source>
</reference>
<protein>
    <submittedName>
        <fullName evidence="2">Uncharacterized protein</fullName>
    </submittedName>
</protein>
<dbReference type="AlphaFoldDB" id="H1Y8V4"/>
<name>H1Y8V4_9SPHI</name>